<evidence type="ECO:0000313" key="3">
    <source>
        <dbReference type="Proteomes" id="UP000199331"/>
    </source>
</evidence>
<protein>
    <submittedName>
        <fullName evidence="2">Uncharacterized protein</fullName>
    </submittedName>
</protein>
<dbReference type="RefSeq" id="WP_090477667.1">
    <property type="nucleotide sequence ID" value="NZ_FOWZ01000001.1"/>
</dbReference>
<dbReference type="STRING" id="604088.SAMN04488060_0910"/>
<name>A0A1I5LDS2_9SPHN</name>
<proteinExistence type="predicted"/>
<gene>
    <name evidence="2" type="ORF">SAMN04488060_0910</name>
</gene>
<evidence type="ECO:0000256" key="1">
    <source>
        <dbReference type="SAM" id="MobiDB-lite"/>
    </source>
</evidence>
<reference evidence="3" key="1">
    <citation type="submission" date="2016-10" db="EMBL/GenBank/DDBJ databases">
        <authorList>
            <person name="Varghese N."/>
            <person name="Submissions S."/>
        </authorList>
    </citation>
    <scope>NUCLEOTIDE SEQUENCE [LARGE SCALE GENOMIC DNA]</scope>
    <source>
        <strain evidence="3">CGMCC 1.7715</strain>
    </source>
</reference>
<sequence>MLDRNSATARLTRQMQSTESAVSDALIQSLSLMHTAAMAQRDIDADAHDSQAALLRMGKLIDGLLSAQSAALRVHGQLADIAREVNGPDEPTCPDREFFTTGLTANAG</sequence>
<feature type="region of interest" description="Disordered" evidence="1">
    <location>
        <begin position="85"/>
        <end position="108"/>
    </location>
</feature>
<accession>A0A1I5LDS2</accession>
<dbReference type="Proteomes" id="UP000199331">
    <property type="component" value="Unassembled WGS sequence"/>
</dbReference>
<dbReference type="AlphaFoldDB" id="A0A1I5LDS2"/>
<evidence type="ECO:0000313" key="2">
    <source>
        <dbReference type="EMBL" id="SFO94861.1"/>
    </source>
</evidence>
<dbReference type="EMBL" id="FOWZ01000001">
    <property type="protein sequence ID" value="SFO94861.1"/>
    <property type="molecule type" value="Genomic_DNA"/>
</dbReference>
<keyword evidence="3" id="KW-1185">Reference proteome</keyword>
<organism evidence="2 3">
    <name type="scientific">Qipengyuania nanhaisediminis</name>
    <dbReference type="NCBI Taxonomy" id="604088"/>
    <lineage>
        <taxon>Bacteria</taxon>
        <taxon>Pseudomonadati</taxon>
        <taxon>Pseudomonadota</taxon>
        <taxon>Alphaproteobacteria</taxon>
        <taxon>Sphingomonadales</taxon>
        <taxon>Erythrobacteraceae</taxon>
        <taxon>Qipengyuania</taxon>
    </lineage>
</organism>
<dbReference type="OrthoDB" id="7408536at2"/>